<evidence type="ECO:0000256" key="8">
    <source>
        <dbReference type="ARBA" id="ARBA00023034"/>
    </source>
</evidence>
<dbReference type="Gene3D" id="1.25.40.10">
    <property type="entry name" value="Tetratricopeptide repeat domain"/>
    <property type="match status" value="1"/>
</dbReference>
<dbReference type="PANTHER" id="PTHR10805:SF0">
    <property type="entry name" value="COATOMER SUBUNIT EPSILON"/>
    <property type="match status" value="1"/>
</dbReference>
<dbReference type="GO" id="GO:0005198">
    <property type="term" value="F:structural molecule activity"/>
    <property type="evidence" value="ECO:0007669"/>
    <property type="project" value="UniProtKB-UniRule"/>
</dbReference>
<keyword evidence="4 11" id="KW-0813">Transport</keyword>
<dbReference type="GO" id="GO:0006890">
    <property type="term" value="P:retrograde vesicle-mediated transport, Golgi to endoplasmic reticulum"/>
    <property type="evidence" value="ECO:0007669"/>
    <property type="project" value="UniProtKB-UniRule"/>
</dbReference>
<evidence type="ECO:0000256" key="1">
    <source>
        <dbReference type="ARBA" id="ARBA00004255"/>
    </source>
</evidence>
<dbReference type="PANTHER" id="PTHR10805">
    <property type="entry name" value="COATOMER SUBUNIT EPSILON"/>
    <property type="match status" value="1"/>
</dbReference>
<evidence type="ECO:0000313" key="13">
    <source>
        <dbReference type="Proteomes" id="UP001344447"/>
    </source>
</evidence>
<keyword evidence="7 11" id="KW-0653">Protein transport</keyword>
<dbReference type="PIRSF" id="PIRSF016478">
    <property type="entry name" value="Coatomer_esu"/>
    <property type="match status" value="1"/>
</dbReference>
<evidence type="ECO:0000256" key="10">
    <source>
        <dbReference type="ARBA" id="ARBA00023329"/>
    </source>
</evidence>
<keyword evidence="5 11" id="KW-0963">Cytoplasm</keyword>
<comment type="subcellular location">
    <subcellularLocation>
        <location evidence="2">Cytoplasmic vesicle</location>
        <location evidence="2">COPI-coated vesicle membrane</location>
        <topology evidence="2">Peripheral membrane protein</topology>
        <orientation evidence="2">Cytoplasmic side</orientation>
    </subcellularLocation>
    <subcellularLocation>
        <location evidence="1">Golgi apparatus membrane</location>
        <topology evidence="1">Peripheral membrane protein</topology>
        <orientation evidence="1">Cytoplasmic side</orientation>
    </subcellularLocation>
</comment>
<dbReference type="SUPFAM" id="SSF48452">
    <property type="entry name" value="TPR-like"/>
    <property type="match status" value="1"/>
</dbReference>
<comment type="caution">
    <text evidence="12">The sequence shown here is derived from an EMBL/GenBank/DDBJ whole genome shotgun (WGS) entry which is preliminary data.</text>
</comment>
<dbReference type="Proteomes" id="UP001344447">
    <property type="component" value="Unassembled WGS sequence"/>
</dbReference>
<dbReference type="GO" id="GO:0006888">
    <property type="term" value="P:endoplasmic reticulum to Golgi vesicle-mediated transport"/>
    <property type="evidence" value="ECO:0007669"/>
    <property type="project" value="TreeGrafter"/>
</dbReference>
<evidence type="ECO:0000256" key="6">
    <source>
        <dbReference type="ARBA" id="ARBA00022892"/>
    </source>
</evidence>
<proteinExistence type="inferred from homology"/>
<evidence type="ECO:0000313" key="12">
    <source>
        <dbReference type="EMBL" id="KAK5576516.1"/>
    </source>
</evidence>
<keyword evidence="10 11" id="KW-0968">Cytoplasmic vesicle</keyword>
<dbReference type="AlphaFoldDB" id="A0AAN7YRM5"/>
<evidence type="ECO:0000256" key="3">
    <source>
        <dbReference type="ARBA" id="ARBA00008827"/>
    </source>
</evidence>
<accession>A0AAN7YRM5</accession>
<evidence type="ECO:0000256" key="5">
    <source>
        <dbReference type="ARBA" id="ARBA00022490"/>
    </source>
</evidence>
<dbReference type="InterPro" id="IPR006822">
    <property type="entry name" value="Coatomer_esu"/>
</dbReference>
<dbReference type="GO" id="GO:0000139">
    <property type="term" value="C:Golgi membrane"/>
    <property type="evidence" value="ECO:0007669"/>
    <property type="project" value="UniProtKB-SubCell"/>
</dbReference>
<protein>
    <recommendedName>
        <fullName evidence="11">Coatomer subunit epsilon</fullName>
    </recommendedName>
</protein>
<dbReference type="GO" id="GO:0030126">
    <property type="term" value="C:COPI vesicle coat"/>
    <property type="evidence" value="ECO:0007669"/>
    <property type="project" value="TreeGrafter"/>
</dbReference>
<keyword evidence="13" id="KW-1185">Reference proteome</keyword>
<organism evidence="12 13">
    <name type="scientific">Dictyostelium firmibasis</name>
    <dbReference type="NCBI Taxonomy" id="79012"/>
    <lineage>
        <taxon>Eukaryota</taxon>
        <taxon>Amoebozoa</taxon>
        <taxon>Evosea</taxon>
        <taxon>Eumycetozoa</taxon>
        <taxon>Dictyostelia</taxon>
        <taxon>Dictyosteliales</taxon>
        <taxon>Dictyosteliaceae</taxon>
        <taxon>Dictyostelium</taxon>
    </lineage>
</organism>
<keyword evidence="9 11" id="KW-0472">Membrane</keyword>
<keyword evidence="6 11" id="KW-0931">ER-Golgi transport</keyword>
<comment type="similarity">
    <text evidence="3 11">Belongs to the COPE family.</text>
</comment>
<comment type="function">
    <text evidence="11">The coatomer is a cytosolic protein complex that binds to dilysine motifs and reversibly associates with Golgi non-clathrin-coated vesicles, which further mediate biosynthetic protein transport from the ER, via the Golgi up to the trans Golgi network. The coatomer complex is required for budding from Golgi membranes, and is essential for the retrograde Golgi-to-ER transport of dilysine-tagged proteins.</text>
</comment>
<keyword evidence="8 11" id="KW-0333">Golgi apparatus</keyword>
<dbReference type="GO" id="GO:0006891">
    <property type="term" value="P:intra-Golgi vesicle-mediated transport"/>
    <property type="evidence" value="ECO:0007669"/>
    <property type="project" value="TreeGrafter"/>
</dbReference>
<evidence type="ECO:0000256" key="9">
    <source>
        <dbReference type="ARBA" id="ARBA00023136"/>
    </source>
</evidence>
<evidence type="ECO:0000256" key="11">
    <source>
        <dbReference type="PIRNR" id="PIRNR016478"/>
    </source>
</evidence>
<evidence type="ECO:0000256" key="4">
    <source>
        <dbReference type="ARBA" id="ARBA00022448"/>
    </source>
</evidence>
<dbReference type="Pfam" id="PF04733">
    <property type="entry name" value="Coatomer_E"/>
    <property type="match status" value="1"/>
</dbReference>
<gene>
    <name evidence="12" type="ORF">RB653_007660</name>
</gene>
<evidence type="ECO:0000256" key="2">
    <source>
        <dbReference type="ARBA" id="ARBA00004347"/>
    </source>
</evidence>
<name>A0AAN7YRM5_9MYCE</name>
<reference evidence="12 13" key="1">
    <citation type="submission" date="2023-11" db="EMBL/GenBank/DDBJ databases">
        <title>Dfirmibasis_genome.</title>
        <authorList>
            <person name="Edelbroek B."/>
            <person name="Kjellin J."/>
            <person name="Jerlstrom-Hultqvist J."/>
            <person name="Soderbom F."/>
        </authorList>
    </citation>
    <scope>NUCLEOTIDE SEQUENCE [LARGE SCALE GENOMIC DNA]</scope>
    <source>
        <strain evidence="12 13">TNS-C-14</strain>
    </source>
</reference>
<sequence>MSDDLLFESKNYFYLGNYQSTINEINKKSRQIIEKSLKAESDYFLYRCYIAQGNYDLVLQETKNNRGEDPTIAGLQLLASYLSRPDENRESTLVTITQWIGDGVVKFNYHLQVIIATIYFNEQLYDEALSILNNCDHIEGLSMLIQIFLKIDRLDLAQKAYETMKKIIDPDATPALLSLAWINIYNGDEKLKSALSSFEEMTERYGPTPLLLNGQAVCALAMKRFEKAESLLLDSIEKNPKNSDTIANLINCYINMKKPNEIIQRYINQLKTLSPKHDWTSAINEADALFEVSKSRFN</sequence>
<dbReference type="InterPro" id="IPR011990">
    <property type="entry name" value="TPR-like_helical_dom_sf"/>
</dbReference>
<dbReference type="EMBL" id="JAVFKY010000005">
    <property type="protein sequence ID" value="KAK5576516.1"/>
    <property type="molecule type" value="Genomic_DNA"/>
</dbReference>
<evidence type="ECO:0000256" key="7">
    <source>
        <dbReference type="ARBA" id="ARBA00022927"/>
    </source>
</evidence>
<dbReference type="GO" id="GO:0015031">
    <property type="term" value="P:protein transport"/>
    <property type="evidence" value="ECO:0007669"/>
    <property type="project" value="UniProtKB-UniRule"/>
</dbReference>